<comment type="caution">
    <text evidence="1">The sequence shown here is derived from an EMBL/GenBank/DDBJ whole genome shotgun (WGS) entry which is preliminary data.</text>
</comment>
<feature type="non-terminal residue" evidence="1">
    <location>
        <position position="1"/>
    </location>
</feature>
<evidence type="ECO:0000313" key="2">
    <source>
        <dbReference type="Proteomes" id="UP000681720"/>
    </source>
</evidence>
<name>A0A8S3KEV6_9BILA</name>
<sequence length="19" mass="1987">NYPILMLALKLGPALACGE</sequence>
<proteinExistence type="predicted"/>
<accession>A0A8S3KEV6</accession>
<dbReference type="EMBL" id="CAJOBJ010383996">
    <property type="protein sequence ID" value="CAF5228422.1"/>
    <property type="molecule type" value="Genomic_DNA"/>
</dbReference>
<gene>
    <name evidence="1" type="ORF">GIL414_LOCUS88142</name>
</gene>
<organism evidence="1 2">
    <name type="scientific">Rotaria magnacalcarata</name>
    <dbReference type="NCBI Taxonomy" id="392030"/>
    <lineage>
        <taxon>Eukaryota</taxon>
        <taxon>Metazoa</taxon>
        <taxon>Spiralia</taxon>
        <taxon>Gnathifera</taxon>
        <taxon>Rotifera</taxon>
        <taxon>Eurotatoria</taxon>
        <taxon>Bdelloidea</taxon>
        <taxon>Philodinida</taxon>
        <taxon>Philodinidae</taxon>
        <taxon>Rotaria</taxon>
    </lineage>
</organism>
<reference evidence="1" key="1">
    <citation type="submission" date="2021-02" db="EMBL/GenBank/DDBJ databases">
        <authorList>
            <person name="Nowell W R."/>
        </authorList>
    </citation>
    <scope>NUCLEOTIDE SEQUENCE</scope>
</reference>
<protein>
    <submittedName>
        <fullName evidence="1">Uncharacterized protein</fullName>
    </submittedName>
</protein>
<dbReference type="Proteomes" id="UP000681720">
    <property type="component" value="Unassembled WGS sequence"/>
</dbReference>
<evidence type="ECO:0000313" key="1">
    <source>
        <dbReference type="EMBL" id="CAF5228422.1"/>
    </source>
</evidence>
<dbReference type="AlphaFoldDB" id="A0A8S3KEV6"/>